<organism evidence="2 3">
    <name type="scientific">Sphingomonas bacterium</name>
    <dbReference type="NCBI Taxonomy" id="1895847"/>
    <lineage>
        <taxon>Bacteria</taxon>
        <taxon>Pseudomonadati</taxon>
        <taxon>Pseudomonadota</taxon>
        <taxon>Alphaproteobacteria</taxon>
        <taxon>Sphingomonadales</taxon>
        <taxon>Sphingomonadaceae</taxon>
        <taxon>Sphingomonas</taxon>
    </lineage>
</organism>
<dbReference type="PROSITE" id="PS50109">
    <property type="entry name" value="HIS_KIN"/>
    <property type="match status" value="1"/>
</dbReference>
<dbReference type="Proteomes" id="UP000262699">
    <property type="component" value="Unassembled WGS sequence"/>
</dbReference>
<dbReference type="InterPro" id="IPR005467">
    <property type="entry name" value="His_kinase_dom"/>
</dbReference>
<dbReference type="Gene3D" id="3.30.565.10">
    <property type="entry name" value="Histidine kinase-like ATPase, C-terminal domain"/>
    <property type="match status" value="1"/>
</dbReference>
<evidence type="ECO:0000313" key="3">
    <source>
        <dbReference type="Proteomes" id="UP000262699"/>
    </source>
</evidence>
<name>A0A3D0W824_9SPHN</name>
<evidence type="ECO:0000313" key="2">
    <source>
        <dbReference type="EMBL" id="HCB74891.1"/>
    </source>
</evidence>
<dbReference type="SUPFAM" id="SSF55874">
    <property type="entry name" value="ATPase domain of HSP90 chaperone/DNA topoisomerase II/histidine kinase"/>
    <property type="match status" value="1"/>
</dbReference>
<reference evidence="2 3" key="1">
    <citation type="journal article" date="2018" name="Nat. Biotechnol.">
        <title>A standardized bacterial taxonomy based on genome phylogeny substantially revises the tree of life.</title>
        <authorList>
            <person name="Parks D.H."/>
            <person name="Chuvochina M."/>
            <person name="Waite D.W."/>
            <person name="Rinke C."/>
            <person name="Skarshewski A."/>
            <person name="Chaumeil P.A."/>
            <person name="Hugenholtz P."/>
        </authorList>
    </citation>
    <scope>NUCLEOTIDE SEQUENCE [LARGE SCALE GENOMIC DNA]</scope>
    <source>
        <strain evidence="2">UBA9015</strain>
    </source>
</reference>
<dbReference type="EMBL" id="DOYJ01000056">
    <property type="protein sequence ID" value="HCB74891.1"/>
    <property type="molecule type" value="Genomic_DNA"/>
</dbReference>
<protein>
    <recommendedName>
        <fullName evidence="1">Histidine kinase domain-containing protein</fullName>
    </recommendedName>
</protein>
<feature type="domain" description="Histidine kinase" evidence="1">
    <location>
        <begin position="1"/>
        <end position="38"/>
    </location>
</feature>
<dbReference type="InterPro" id="IPR003594">
    <property type="entry name" value="HATPase_dom"/>
</dbReference>
<proteinExistence type="predicted"/>
<dbReference type="AlphaFoldDB" id="A0A3D0W824"/>
<comment type="caution">
    <text evidence="2">The sequence shown here is derived from an EMBL/GenBank/DDBJ whole genome shotgun (WGS) entry which is preliminary data.</text>
</comment>
<dbReference type="InterPro" id="IPR036890">
    <property type="entry name" value="HATPase_C_sf"/>
</dbReference>
<evidence type="ECO:0000259" key="1">
    <source>
        <dbReference type="PROSITE" id="PS50109"/>
    </source>
</evidence>
<accession>A0A3D0W824</accession>
<feature type="non-terminal residue" evidence="2">
    <location>
        <position position="1"/>
    </location>
</feature>
<dbReference type="Pfam" id="PF02518">
    <property type="entry name" value="HATPase_c"/>
    <property type="match status" value="1"/>
</dbReference>
<gene>
    <name evidence="2" type="ORF">DEP91_01740</name>
</gene>
<sequence>GLGLSIVKHIVERHRGRLDIASVPGRGTTVTVLLPVVAA</sequence>